<dbReference type="EMBL" id="AONH01000013">
    <property type="protein sequence ID" value="KGM87458.1"/>
    <property type="molecule type" value="Genomic_DNA"/>
</dbReference>
<keyword evidence="2" id="KW-0964">Secreted</keyword>
<dbReference type="PANTHER" id="PTHR38340:SF1">
    <property type="entry name" value="S-LAYER PROTEIN"/>
    <property type="match status" value="1"/>
</dbReference>
<feature type="region of interest" description="Disordered" evidence="3">
    <location>
        <begin position="510"/>
        <end position="537"/>
    </location>
</feature>
<dbReference type="InterPro" id="IPR041690">
    <property type="entry name" value="Cadherin_5"/>
</dbReference>
<feature type="compositionally biased region" description="Basic and acidic residues" evidence="3">
    <location>
        <begin position="193"/>
        <end position="205"/>
    </location>
</feature>
<comment type="caution">
    <text evidence="5">The sequence shown here is derived from an EMBL/GenBank/DDBJ whole genome shotgun (WGS) entry which is preliminary data.</text>
</comment>
<feature type="compositionally biased region" description="Basic and acidic residues" evidence="3">
    <location>
        <begin position="11"/>
        <end position="27"/>
    </location>
</feature>
<comment type="subcellular location">
    <subcellularLocation>
        <location evidence="1">Secreted</location>
    </subcellularLocation>
</comment>
<feature type="region of interest" description="Disordered" evidence="3">
    <location>
        <begin position="1"/>
        <end position="27"/>
    </location>
</feature>
<sequence length="786" mass="82181">MIDVKSFRSAPTEHPDPSDPMGLEHPERSQTKLLSGWLGSLIGLGLYLRSFLWSDPQIVAVAKDEPPEDDTENINASRNQSTLVKQKNVPDDSDSGAEDSWVEDEPSIVSFRYPVVLGRFDSMFLEPFTELVSGAEFPRVIANTTLPPFSLFPGRNNFPQNNTAEPTPPPTIPDRSGETEPDNPSNVAEEENPDRIETDPQDRNRAPRNLSSVYLGDVGSGAVLAISLAHLLSETRDQDGDLLGVSITGSSSGHMDPKGDGWRYFADTEALGEVEIAFSISDGAFSIEQTAILNVVENVFTGTDGEDLIVGTQGRDAIFGLDADDNLAGLGGRDRIYGGAGDDNISGGDGNDSLFGGDGDDLIAGGDGDDWISGGAGDDRLYGEGGDDVIHGDTGNDEVYGGDGADQIFGGSGDDMVIAGAGDDDVQGEAGDDVIHGNAGDDALNGGDGADQIFGGSGDDTVIAGAGDDDVQGEAGDDVIHGNAGDDALNGGGGADQIFGGSGDDALSGGGGADLLAGDSGNDVISSDDGDDISQGGVGNDVLFGGYGDDLLDGGDDDDIVFGDAGQDSLYGGDGNDILSGGTDEDTVSGGEGDDIIVADDDGASDTYSGDAGYDQLNYSGATDSVELDLIMGVASGESIGDDSFDGFEDYVGTTGNDHFRAGSGQASLTGNGGSDLYNFVQGDTVDIVRSFYQINDFDSDDRIWIGSGAGHREIRKAQKSLEERIEDDLDDYADALDVDEPRLTYHHDWSDDYRRTVIEVDFNRDRVIDLELRIEGDHILVIEHA</sequence>
<dbReference type="eggNOG" id="COG2931">
    <property type="taxonomic scope" value="Bacteria"/>
</dbReference>
<dbReference type="PROSITE" id="PS00330">
    <property type="entry name" value="HEMOLYSIN_CALCIUM"/>
    <property type="match status" value="6"/>
</dbReference>
<feature type="region of interest" description="Disordered" evidence="3">
    <location>
        <begin position="572"/>
        <end position="604"/>
    </location>
</feature>
<feature type="region of interest" description="Disordered" evidence="3">
    <location>
        <begin position="63"/>
        <end position="102"/>
    </location>
</feature>
<feature type="compositionally biased region" description="Acidic residues" evidence="3">
    <location>
        <begin position="91"/>
        <end position="102"/>
    </location>
</feature>
<evidence type="ECO:0000256" key="2">
    <source>
        <dbReference type="ARBA" id="ARBA00022525"/>
    </source>
</evidence>
<evidence type="ECO:0000256" key="3">
    <source>
        <dbReference type="SAM" id="MobiDB-lite"/>
    </source>
</evidence>
<feature type="domain" description="Cadherin-like" evidence="4">
    <location>
        <begin position="204"/>
        <end position="295"/>
    </location>
</feature>
<accession>A0A0A0HMZ1</accession>
<dbReference type="GO" id="GO:0005509">
    <property type="term" value="F:calcium ion binding"/>
    <property type="evidence" value="ECO:0007669"/>
    <property type="project" value="InterPro"/>
</dbReference>
<evidence type="ECO:0000256" key="1">
    <source>
        <dbReference type="ARBA" id="ARBA00004613"/>
    </source>
</evidence>
<dbReference type="Pfam" id="PF00353">
    <property type="entry name" value="HemolysinCabind"/>
    <property type="match status" value="8"/>
</dbReference>
<evidence type="ECO:0000259" key="4">
    <source>
        <dbReference type="Pfam" id="PF17892"/>
    </source>
</evidence>
<organism evidence="5 6">
    <name type="scientific">Roseovarius mucosus DSM 17069</name>
    <dbReference type="NCBI Taxonomy" id="1288298"/>
    <lineage>
        <taxon>Bacteria</taxon>
        <taxon>Pseudomonadati</taxon>
        <taxon>Pseudomonadota</taxon>
        <taxon>Alphaproteobacteria</taxon>
        <taxon>Rhodobacterales</taxon>
        <taxon>Roseobacteraceae</taxon>
        <taxon>Roseovarius</taxon>
    </lineage>
</organism>
<protein>
    <submittedName>
        <fullName evidence="5">RTX toxin</fullName>
    </submittedName>
</protein>
<evidence type="ECO:0000313" key="6">
    <source>
        <dbReference type="Proteomes" id="UP000030021"/>
    </source>
</evidence>
<dbReference type="Gene3D" id="2.150.10.10">
    <property type="entry name" value="Serralysin-like metalloprotease, C-terminal"/>
    <property type="match status" value="5"/>
</dbReference>
<dbReference type="RefSeq" id="WP_146005685.1">
    <property type="nucleotide sequence ID" value="NZ_KN293980.1"/>
</dbReference>
<dbReference type="HOGENOM" id="CLU_016761_0_0_5"/>
<dbReference type="AlphaFoldDB" id="A0A0A0HMZ1"/>
<evidence type="ECO:0000313" key="5">
    <source>
        <dbReference type="EMBL" id="KGM87458.1"/>
    </source>
</evidence>
<dbReference type="InterPro" id="IPR018511">
    <property type="entry name" value="Hemolysin-typ_Ca-bd_CS"/>
</dbReference>
<dbReference type="InterPro" id="IPR050557">
    <property type="entry name" value="RTX_toxin/Mannuronan_C5-epim"/>
</dbReference>
<feature type="compositionally biased region" description="Acidic residues" evidence="3">
    <location>
        <begin position="583"/>
        <end position="604"/>
    </location>
</feature>
<feature type="region of interest" description="Disordered" evidence="3">
    <location>
        <begin position="148"/>
        <end position="208"/>
    </location>
</feature>
<proteinExistence type="predicted"/>
<feature type="compositionally biased region" description="Low complexity" evidence="3">
    <location>
        <begin position="514"/>
        <end position="525"/>
    </location>
</feature>
<reference evidence="5 6" key="1">
    <citation type="submission" date="2013-01" db="EMBL/GenBank/DDBJ databases">
        <authorList>
            <person name="Fiebig A."/>
            <person name="Goeker M."/>
            <person name="Klenk H.-P.P."/>
        </authorList>
    </citation>
    <scope>NUCLEOTIDE SEQUENCE [LARGE SCALE GENOMIC DNA]</scope>
    <source>
        <strain evidence="5 6">DSM 17069</strain>
    </source>
</reference>
<dbReference type="GO" id="GO:0005576">
    <property type="term" value="C:extracellular region"/>
    <property type="evidence" value="ECO:0007669"/>
    <property type="project" value="UniProtKB-SubCell"/>
</dbReference>
<dbReference type="SUPFAM" id="SSF51120">
    <property type="entry name" value="beta-Roll"/>
    <property type="match status" value="4"/>
</dbReference>
<dbReference type="PATRIC" id="fig|1288298.3.peg.2202"/>
<dbReference type="PANTHER" id="PTHR38340">
    <property type="entry name" value="S-LAYER PROTEIN"/>
    <property type="match status" value="1"/>
</dbReference>
<feature type="compositionally biased region" description="Polar residues" evidence="3">
    <location>
        <begin position="73"/>
        <end position="85"/>
    </location>
</feature>
<dbReference type="Proteomes" id="UP000030021">
    <property type="component" value="Unassembled WGS sequence"/>
</dbReference>
<dbReference type="InterPro" id="IPR011049">
    <property type="entry name" value="Serralysin-like_metalloprot_C"/>
</dbReference>
<name>A0A0A0HMZ1_9RHOB</name>
<gene>
    <name evidence="5" type="ORF">rosmuc_02192</name>
</gene>
<dbReference type="InterPro" id="IPR001343">
    <property type="entry name" value="Hemolysn_Ca-bd"/>
</dbReference>
<dbReference type="Pfam" id="PF17892">
    <property type="entry name" value="Cadherin_5"/>
    <property type="match status" value="1"/>
</dbReference>
<dbReference type="PRINTS" id="PR00313">
    <property type="entry name" value="CABNDNGRPT"/>
</dbReference>
<dbReference type="OrthoDB" id="7738102at2"/>